<evidence type="ECO:0000313" key="3">
    <source>
        <dbReference type="EMBL" id="OHT11660.1"/>
    </source>
</evidence>
<dbReference type="Proteomes" id="UP000179807">
    <property type="component" value="Unassembled WGS sequence"/>
</dbReference>
<dbReference type="RefSeq" id="XP_068364796.1">
    <property type="nucleotide sequence ID" value="XM_068491569.1"/>
</dbReference>
<keyword evidence="4" id="KW-1185">Reference proteome</keyword>
<evidence type="ECO:0000259" key="2">
    <source>
        <dbReference type="Pfam" id="PF07738"/>
    </source>
</evidence>
<protein>
    <recommendedName>
        <fullName evidence="2">SUN domain-containing protein</fullName>
    </recommendedName>
</protein>
<comment type="caution">
    <text evidence="3">The sequence shown here is derived from an EMBL/GenBank/DDBJ whole genome shotgun (WGS) entry which is preliminary data.</text>
</comment>
<sequence>MIYFLLSLVFSLSNDLDVIQSELSLKIEQINKELEQLSEIRTKLSLLNPANLDSSVENIEKSEEEKKLILVSVNSSRTREYHNLQKPHLIFKKDIPIPEDFPTCWVGEQTAPLFTFRPFSLTAARFLVFEPTPEIPCAVKQLRFEFYHDNELMMKSKVIDLLNGFSEPITVDLETEVVFDQVVVNVIQNWGDDFKTCLTRFHVYGPRVN</sequence>
<dbReference type="InterPro" id="IPR012919">
    <property type="entry name" value="SUN_dom"/>
</dbReference>
<accession>A0A1J4KPE0</accession>
<gene>
    <name evidence="3" type="ORF">TRFO_03872</name>
</gene>
<keyword evidence="1" id="KW-0175">Coiled coil</keyword>
<evidence type="ECO:0000256" key="1">
    <source>
        <dbReference type="SAM" id="Coils"/>
    </source>
</evidence>
<dbReference type="GeneID" id="94826273"/>
<feature type="coiled-coil region" evidence="1">
    <location>
        <begin position="20"/>
        <end position="47"/>
    </location>
</feature>
<reference evidence="3" key="1">
    <citation type="submission" date="2016-10" db="EMBL/GenBank/DDBJ databases">
        <authorList>
            <person name="Benchimol M."/>
            <person name="Almeida L.G."/>
            <person name="Vasconcelos A.T."/>
            <person name="Perreira-Neves A."/>
            <person name="Rosa I.A."/>
            <person name="Tasca T."/>
            <person name="Bogo M.R."/>
            <person name="de Souza W."/>
        </authorList>
    </citation>
    <scope>NUCLEOTIDE SEQUENCE [LARGE SCALE GENOMIC DNA]</scope>
    <source>
        <strain evidence="3">K</strain>
    </source>
</reference>
<dbReference type="Gene3D" id="2.60.120.260">
    <property type="entry name" value="Galactose-binding domain-like"/>
    <property type="match status" value="1"/>
</dbReference>
<organism evidence="3 4">
    <name type="scientific">Tritrichomonas foetus</name>
    <dbReference type="NCBI Taxonomy" id="1144522"/>
    <lineage>
        <taxon>Eukaryota</taxon>
        <taxon>Metamonada</taxon>
        <taxon>Parabasalia</taxon>
        <taxon>Tritrichomonadida</taxon>
        <taxon>Tritrichomonadidae</taxon>
        <taxon>Tritrichomonas</taxon>
    </lineage>
</organism>
<feature type="domain" description="SUN" evidence="2">
    <location>
        <begin position="176"/>
        <end position="205"/>
    </location>
</feature>
<dbReference type="AlphaFoldDB" id="A0A1J4KPE0"/>
<proteinExistence type="predicted"/>
<dbReference type="Pfam" id="PF07738">
    <property type="entry name" value="Sad1_UNC"/>
    <property type="match status" value="1"/>
</dbReference>
<name>A0A1J4KPE0_9EUKA</name>
<dbReference type="VEuPathDB" id="TrichDB:TRFO_03872"/>
<evidence type="ECO:0000313" key="4">
    <source>
        <dbReference type="Proteomes" id="UP000179807"/>
    </source>
</evidence>
<dbReference type="EMBL" id="MLAK01000582">
    <property type="protein sequence ID" value="OHT11660.1"/>
    <property type="molecule type" value="Genomic_DNA"/>
</dbReference>